<feature type="coiled-coil region" evidence="13">
    <location>
        <begin position="349"/>
        <end position="397"/>
    </location>
</feature>
<organism evidence="16 17">
    <name type="scientific">Taeniopygia guttata</name>
    <name type="common">Zebra finch</name>
    <name type="synonym">Poephila guttata</name>
    <dbReference type="NCBI Taxonomy" id="59729"/>
    <lineage>
        <taxon>Eukaryota</taxon>
        <taxon>Metazoa</taxon>
        <taxon>Chordata</taxon>
        <taxon>Craniata</taxon>
        <taxon>Vertebrata</taxon>
        <taxon>Euteleostomi</taxon>
        <taxon>Archelosauria</taxon>
        <taxon>Archosauria</taxon>
        <taxon>Dinosauria</taxon>
        <taxon>Saurischia</taxon>
        <taxon>Theropoda</taxon>
        <taxon>Coelurosauria</taxon>
        <taxon>Aves</taxon>
        <taxon>Neognathae</taxon>
        <taxon>Neoaves</taxon>
        <taxon>Telluraves</taxon>
        <taxon>Australaves</taxon>
        <taxon>Passeriformes</taxon>
        <taxon>Passeroidea</taxon>
        <taxon>Estrildidae</taxon>
        <taxon>Estrildinae</taxon>
        <taxon>Taeniopygia</taxon>
    </lineage>
</organism>
<evidence type="ECO:0000256" key="10">
    <source>
        <dbReference type="ARBA" id="ARBA00047559"/>
    </source>
</evidence>
<dbReference type="InterPro" id="IPR011009">
    <property type="entry name" value="Kinase-like_dom_sf"/>
</dbReference>
<evidence type="ECO:0000256" key="11">
    <source>
        <dbReference type="ARBA" id="ARBA00048329"/>
    </source>
</evidence>
<evidence type="ECO:0000256" key="1">
    <source>
        <dbReference type="ARBA" id="ARBA00004496"/>
    </source>
</evidence>
<feature type="compositionally biased region" description="Acidic residues" evidence="14">
    <location>
        <begin position="587"/>
        <end position="598"/>
    </location>
</feature>
<evidence type="ECO:0000256" key="4">
    <source>
        <dbReference type="ARBA" id="ARBA00022490"/>
    </source>
</evidence>
<feature type="compositionally biased region" description="Low complexity" evidence="14">
    <location>
        <begin position="489"/>
        <end position="504"/>
    </location>
</feature>
<comment type="catalytic activity">
    <reaction evidence="10">
        <text>L-threonyl-[protein] + ATP = O-phospho-L-threonyl-[protein] + ADP + H(+)</text>
        <dbReference type="Rhea" id="RHEA:46608"/>
        <dbReference type="Rhea" id="RHEA-COMP:11060"/>
        <dbReference type="Rhea" id="RHEA-COMP:11605"/>
        <dbReference type="ChEBI" id="CHEBI:15378"/>
        <dbReference type="ChEBI" id="CHEBI:30013"/>
        <dbReference type="ChEBI" id="CHEBI:30616"/>
        <dbReference type="ChEBI" id="CHEBI:61977"/>
        <dbReference type="ChEBI" id="CHEBI:456216"/>
        <dbReference type="EC" id="2.7.11.25"/>
    </reaction>
</comment>
<evidence type="ECO:0000256" key="7">
    <source>
        <dbReference type="ARBA" id="ARBA00022741"/>
    </source>
</evidence>
<keyword evidence="9 12" id="KW-0067">ATP-binding</keyword>
<comment type="similarity">
    <text evidence="2">Belongs to the protein kinase superfamily. STE Ser/Thr protein kinase family. MAP kinase kinase kinase subfamily.</text>
</comment>
<keyword evidence="6" id="KW-0808">Transferase</keyword>
<dbReference type="Proteomes" id="UP000007754">
    <property type="component" value="Unplaced"/>
</dbReference>
<evidence type="ECO:0000313" key="16">
    <source>
        <dbReference type="Ensembl" id="ENSTGUP00000027529.1"/>
    </source>
</evidence>
<keyword evidence="4" id="KW-0963">Cytoplasm</keyword>
<accession>A0A674GWV5</accession>
<evidence type="ECO:0000256" key="3">
    <source>
        <dbReference type="ARBA" id="ARBA00012406"/>
    </source>
</evidence>
<keyword evidence="5" id="KW-0723">Serine/threonine-protein kinase</keyword>
<evidence type="ECO:0000256" key="2">
    <source>
        <dbReference type="ARBA" id="ARBA00006529"/>
    </source>
</evidence>
<dbReference type="InterPro" id="IPR000719">
    <property type="entry name" value="Prot_kinase_dom"/>
</dbReference>
<feature type="compositionally biased region" description="Polar residues" evidence="14">
    <location>
        <begin position="612"/>
        <end position="624"/>
    </location>
</feature>
<feature type="compositionally biased region" description="Pro residues" evidence="14">
    <location>
        <begin position="537"/>
        <end position="546"/>
    </location>
</feature>
<dbReference type="Pfam" id="PF07714">
    <property type="entry name" value="PK_Tyr_Ser-Thr"/>
    <property type="match status" value="1"/>
</dbReference>
<evidence type="ECO:0000256" key="8">
    <source>
        <dbReference type="ARBA" id="ARBA00022777"/>
    </source>
</evidence>
<reference evidence="16" key="1">
    <citation type="submission" date="2025-08" db="UniProtKB">
        <authorList>
            <consortium name="Ensembl"/>
        </authorList>
    </citation>
    <scope>IDENTIFICATION</scope>
</reference>
<dbReference type="InterPro" id="IPR001245">
    <property type="entry name" value="Ser-Thr/Tyr_kinase_cat_dom"/>
</dbReference>
<dbReference type="GeneTree" id="ENSGT00940000159006"/>
<comment type="subcellular location">
    <subcellularLocation>
        <location evidence="1">Cytoplasm</location>
    </subcellularLocation>
</comment>
<feature type="compositionally biased region" description="Basic residues" evidence="14">
    <location>
        <begin position="469"/>
        <end position="481"/>
    </location>
</feature>
<dbReference type="InterPro" id="IPR017419">
    <property type="entry name" value="MAP3K12_MAP3K13"/>
</dbReference>
<evidence type="ECO:0000256" key="12">
    <source>
        <dbReference type="PIRSR" id="PIRSR038165-51"/>
    </source>
</evidence>
<dbReference type="SUPFAM" id="SSF56112">
    <property type="entry name" value="Protein kinase-like (PK-like)"/>
    <property type="match status" value="1"/>
</dbReference>
<dbReference type="GO" id="GO:0004709">
    <property type="term" value="F:MAP kinase kinase kinase activity"/>
    <property type="evidence" value="ECO:0007669"/>
    <property type="project" value="UniProtKB-EC"/>
</dbReference>
<proteinExistence type="inferred from homology"/>
<keyword evidence="13" id="KW-0175">Coiled coil</keyword>
<dbReference type="EC" id="2.7.11.25" evidence="3"/>
<feature type="compositionally biased region" description="Low complexity" evidence="14">
    <location>
        <begin position="515"/>
        <end position="536"/>
    </location>
</feature>
<dbReference type="AlphaFoldDB" id="A0A674GWV5"/>
<gene>
    <name evidence="16" type="primary">MAP3K12</name>
</gene>
<evidence type="ECO:0000256" key="9">
    <source>
        <dbReference type="ARBA" id="ARBA00022840"/>
    </source>
</evidence>
<feature type="compositionally biased region" description="Polar residues" evidence="14">
    <location>
        <begin position="637"/>
        <end position="649"/>
    </location>
</feature>
<dbReference type="PANTHER" id="PTHR44329:SF17">
    <property type="entry name" value="MITOGEN-ACTIVATED PROTEIN KINASE KINASE KINASE 12"/>
    <property type="match status" value="1"/>
</dbReference>
<comment type="catalytic activity">
    <reaction evidence="11">
        <text>L-seryl-[protein] + ATP = O-phospho-L-seryl-[protein] + ADP + H(+)</text>
        <dbReference type="Rhea" id="RHEA:17989"/>
        <dbReference type="Rhea" id="RHEA-COMP:9863"/>
        <dbReference type="Rhea" id="RHEA-COMP:11604"/>
        <dbReference type="ChEBI" id="CHEBI:15378"/>
        <dbReference type="ChEBI" id="CHEBI:29999"/>
        <dbReference type="ChEBI" id="CHEBI:30616"/>
        <dbReference type="ChEBI" id="CHEBI:83421"/>
        <dbReference type="ChEBI" id="CHEBI:456216"/>
        <dbReference type="EC" id="2.7.11.25"/>
    </reaction>
</comment>
<feature type="binding site" evidence="12">
    <location>
        <position position="146"/>
    </location>
    <ligand>
        <name>ATP</name>
        <dbReference type="ChEBI" id="CHEBI:30616"/>
    </ligand>
</feature>
<dbReference type="PANTHER" id="PTHR44329">
    <property type="entry name" value="SERINE/THREONINE-PROTEIN KINASE TNNI3K-RELATED"/>
    <property type="match status" value="1"/>
</dbReference>
<feature type="compositionally biased region" description="Basic and acidic residues" evidence="14">
    <location>
        <begin position="650"/>
        <end position="660"/>
    </location>
</feature>
<dbReference type="InterPro" id="IPR051681">
    <property type="entry name" value="Ser/Thr_Kinases-Pseudokinases"/>
</dbReference>
<dbReference type="Ensembl" id="ENSTGUT00000036405.1">
    <property type="protein sequence ID" value="ENSTGUP00000027529.1"/>
    <property type="gene ID" value="ENSTGUG00000029660.1"/>
</dbReference>
<feature type="region of interest" description="Disordered" evidence="14">
    <location>
        <begin position="456"/>
        <end position="719"/>
    </location>
</feature>
<dbReference type="FunFam" id="1.10.510.10:FF:000087">
    <property type="entry name" value="Mitogen-activated protein kinase kinase kinase 12"/>
    <property type="match status" value="1"/>
</dbReference>
<evidence type="ECO:0000256" key="13">
    <source>
        <dbReference type="SAM" id="Coils"/>
    </source>
</evidence>
<evidence type="ECO:0000313" key="17">
    <source>
        <dbReference type="Proteomes" id="UP000007754"/>
    </source>
</evidence>
<dbReference type="Gene3D" id="1.10.510.10">
    <property type="entry name" value="Transferase(Phosphotransferase) domain 1"/>
    <property type="match status" value="1"/>
</dbReference>
<feature type="compositionally biased region" description="Gly residues" evidence="14">
    <location>
        <begin position="554"/>
        <end position="563"/>
    </location>
</feature>
<dbReference type="GO" id="GO:0005737">
    <property type="term" value="C:cytoplasm"/>
    <property type="evidence" value="ECO:0007669"/>
    <property type="project" value="UniProtKB-SubCell"/>
</dbReference>
<keyword evidence="17" id="KW-1185">Reference proteome</keyword>
<evidence type="ECO:0000256" key="6">
    <source>
        <dbReference type="ARBA" id="ARBA00022679"/>
    </source>
</evidence>
<protein>
    <recommendedName>
        <fullName evidence="3">mitogen-activated protein kinase kinase kinase</fullName>
        <ecNumber evidence="3">2.7.11.25</ecNumber>
    </recommendedName>
</protein>
<feature type="domain" description="Protein kinase" evidence="15">
    <location>
        <begin position="1"/>
        <end position="296"/>
    </location>
</feature>
<dbReference type="GO" id="GO:0005524">
    <property type="term" value="F:ATP binding"/>
    <property type="evidence" value="ECO:0007669"/>
    <property type="project" value="UniProtKB-KW"/>
</dbReference>
<dbReference type="PROSITE" id="PS50011">
    <property type="entry name" value="PROTEIN_KINASE_DOM"/>
    <property type="match status" value="1"/>
</dbReference>
<evidence type="ECO:0000259" key="15">
    <source>
        <dbReference type="PROSITE" id="PS50011"/>
    </source>
</evidence>
<dbReference type="PIRSF" id="PIRSF038165">
    <property type="entry name" value="MAPKKK12_MAPKKK13"/>
    <property type="match status" value="1"/>
</dbReference>
<feature type="binding site" evidence="12">
    <location>
        <begin position="125"/>
        <end position="133"/>
    </location>
    <ligand>
        <name>ATP</name>
        <dbReference type="ChEBI" id="CHEBI:30616"/>
    </ligand>
</feature>
<keyword evidence="7 12" id="KW-0547">Nucleotide-binding</keyword>
<evidence type="ECO:0000256" key="14">
    <source>
        <dbReference type="SAM" id="MobiDB-lite"/>
    </source>
</evidence>
<feature type="compositionally biased region" description="Pro residues" evidence="14">
    <location>
        <begin position="710"/>
        <end position="719"/>
    </location>
</feature>
<sequence length="719" mass="77916">MACLHETRTPSPSLALPSDGTPEQELTPTQCVLRDVLPAPPAPPEAWPRRAGPRGPELGPEAAGPLAADGAHLRCQAGGGFLEGLFGCLKPVWTMIGKAYAAEHKHPPEDPWEVPFEEILDLQWVGSGAQGAVFLGRFHGEEVAVKKVRDLKETDIKHLRKLKHPNIITFNMLITYDDVVKISDFGTSKELIDKSTKMSFAGTVAWMAPEVIRNEPVSEKVDIWSFGVVLWELLTGEIPYKDVDSSAIIWGVGSNSLHLPVPSSCPDGFKVLLRQCWNSKPRNRPSFRQILLHLDIASADVLSTPQETYFKSQAEWREEVKLHFEKIKSEGTCLHRLEEELINRRREELRHALDIREHYERKLERANNLYMELSALMLQLELKEKELLRREQALEKRYPGLFKPRVPRGLLHGNAVETLIKKRNVPQKLSPHGKRPDILKPEVLLPKLDAAMAQVALPGCPKGPPSPGRSRRAKGRHRKAGPRGGCGEPGPEAGTPRGPPAAAASPDILGGTLEAAGAPPAAVPDAGPEGATGTQGCPPPQPPTPGEPERESGAGRGGKGGPGQHLTPAALLYRAAVTRGQKRGVSSEEEEGEVDSEVELPLRQRWPPGMSKRQSLSTFSSENFSDGDGDEGHTSEPSHSATPDVGSTNTDERPDDRSEDLLSQGSEIPLDAAPPDGPGRRLGGLSPTKVSEDSDCDSAELDHSGSGEGPPRPTAPPGL</sequence>
<name>A0A674GWV5_TAEGU</name>
<feature type="region of interest" description="Disordered" evidence="14">
    <location>
        <begin position="1"/>
        <end position="63"/>
    </location>
</feature>
<reference evidence="16" key="2">
    <citation type="submission" date="2025-09" db="UniProtKB">
        <authorList>
            <consortium name="Ensembl"/>
        </authorList>
    </citation>
    <scope>IDENTIFICATION</scope>
</reference>
<evidence type="ECO:0000256" key="5">
    <source>
        <dbReference type="ARBA" id="ARBA00022527"/>
    </source>
</evidence>
<keyword evidence="8" id="KW-0418">Kinase</keyword>